<dbReference type="EMBL" id="FJOG01000013">
    <property type="protein sequence ID" value="CZR59351.1"/>
    <property type="molecule type" value="Genomic_DNA"/>
</dbReference>
<dbReference type="GO" id="GO:0030248">
    <property type="term" value="F:cellulose binding"/>
    <property type="evidence" value="ECO:0007669"/>
    <property type="project" value="UniProtKB-UniRule"/>
</dbReference>
<organism evidence="9 10">
    <name type="scientific">Phialocephala subalpina</name>
    <dbReference type="NCBI Taxonomy" id="576137"/>
    <lineage>
        <taxon>Eukaryota</taxon>
        <taxon>Fungi</taxon>
        <taxon>Dikarya</taxon>
        <taxon>Ascomycota</taxon>
        <taxon>Pezizomycotina</taxon>
        <taxon>Leotiomycetes</taxon>
        <taxon>Helotiales</taxon>
        <taxon>Mollisiaceae</taxon>
        <taxon>Phialocephala</taxon>
        <taxon>Phialocephala fortinii species complex</taxon>
    </lineage>
</organism>
<dbReference type="PANTHER" id="PTHR33353:SF19">
    <property type="entry name" value="GLYCOSYLHYDROLASE FAMILY 61-8 PROTEIN"/>
    <property type="match status" value="1"/>
</dbReference>
<feature type="domain" description="Auxiliary Activity family 9 catalytic" evidence="8">
    <location>
        <begin position="20"/>
        <end position="228"/>
    </location>
</feature>
<dbReference type="Gene3D" id="2.70.50.70">
    <property type="match status" value="1"/>
</dbReference>
<comment type="domain">
    <text evidence="6">Has a modular structure: an endo-beta-1,4-glucanase catalytic module at the N-terminus, a linker rich in serines and threonines, and a C-terminal carbohydrate-binding module (CBM).</text>
</comment>
<keyword evidence="5" id="KW-0325">Glycoprotein</keyword>
<reference evidence="9 10" key="1">
    <citation type="submission" date="2016-03" db="EMBL/GenBank/DDBJ databases">
        <authorList>
            <person name="Ploux O."/>
        </authorList>
    </citation>
    <scope>NUCLEOTIDE SEQUENCE [LARGE SCALE GENOMIC DNA]</scope>
    <source>
        <strain evidence="9 10">UAMH 11012</strain>
    </source>
</reference>
<name>A0A1L7X2W7_9HELO</name>
<keyword evidence="7" id="KW-0732">Signal</keyword>
<comment type="catalytic activity">
    <reaction evidence="6">
        <text>[(1-&gt;4)-beta-D-glucosyl]n+m + reduced acceptor + O2 = 4-dehydro-beta-D-glucosyl-[(1-&gt;4)-beta-D-glucosyl]n-1 + [(1-&gt;4)-beta-D-glucosyl]m + acceptor + H2O.</text>
        <dbReference type="EC" id="1.14.99.56"/>
    </reaction>
</comment>
<evidence type="ECO:0000256" key="7">
    <source>
        <dbReference type="SAM" id="SignalP"/>
    </source>
</evidence>
<dbReference type="AlphaFoldDB" id="A0A1L7X2W7"/>
<evidence type="ECO:0000256" key="6">
    <source>
        <dbReference type="RuleBase" id="RU368122"/>
    </source>
</evidence>
<dbReference type="PANTHER" id="PTHR33353">
    <property type="entry name" value="PUTATIVE (AFU_ORTHOLOGUE AFUA_1G12560)-RELATED"/>
    <property type="match status" value="1"/>
</dbReference>
<keyword evidence="6" id="KW-0136">Cellulose degradation</keyword>
<evidence type="ECO:0000256" key="1">
    <source>
        <dbReference type="ARBA" id="ARBA00001973"/>
    </source>
</evidence>
<keyword evidence="4 6" id="KW-1015">Disulfide bond</keyword>
<dbReference type="CDD" id="cd21175">
    <property type="entry name" value="LPMO_AA9"/>
    <property type="match status" value="1"/>
</dbReference>
<evidence type="ECO:0000313" key="10">
    <source>
        <dbReference type="Proteomes" id="UP000184330"/>
    </source>
</evidence>
<comment type="cofactor">
    <cofactor evidence="1">
        <name>Cu(2+)</name>
        <dbReference type="ChEBI" id="CHEBI:29036"/>
    </cofactor>
</comment>
<proteinExistence type="predicted"/>
<dbReference type="GO" id="GO:0008810">
    <property type="term" value="F:cellulase activity"/>
    <property type="evidence" value="ECO:0007669"/>
    <property type="project" value="UniProtKB-UniRule"/>
</dbReference>
<evidence type="ECO:0000256" key="5">
    <source>
        <dbReference type="ARBA" id="ARBA00023180"/>
    </source>
</evidence>
<feature type="chain" id="PRO_5013132145" description="AA9 family lytic polysaccharide monooxygenase" evidence="7">
    <location>
        <begin position="22"/>
        <end position="251"/>
    </location>
</feature>
<gene>
    <name evidence="9" type="ORF">PAC_09243</name>
</gene>
<feature type="signal peptide" evidence="7">
    <location>
        <begin position="1"/>
        <end position="21"/>
    </location>
</feature>
<dbReference type="InterPro" id="IPR005103">
    <property type="entry name" value="AA9_LPMO"/>
</dbReference>
<accession>A0A1L7X2W7</accession>
<evidence type="ECO:0000313" key="9">
    <source>
        <dbReference type="EMBL" id="CZR59351.1"/>
    </source>
</evidence>
<keyword evidence="3 6" id="KW-0964">Secreted</keyword>
<dbReference type="Pfam" id="PF03443">
    <property type="entry name" value="AA9"/>
    <property type="match status" value="1"/>
</dbReference>
<dbReference type="GO" id="GO:0030245">
    <property type="term" value="P:cellulose catabolic process"/>
    <property type="evidence" value="ECO:0007669"/>
    <property type="project" value="UniProtKB-UniRule"/>
</dbReference>
<evidence type="ECO:0000256" key="3">
    <source>
        <dbReference type="ARBA" id="ARBA00022525"/>
    </source>
</evidence>
<evidence type="ECO:0000259" key="8">
    <source>
        <dbReference type="Pfam" id="PF03443"/>
    </source>
</evidence>
<sequence>MLFSTTFSVVALLAAEASAHGAVTSYVIGSTTYNGYQGFSPASSGPTIQRQWPDYNPVLSVTDAKMLCNTGTSAALNATVAAGGTVTAKWAQWTHQQGPVMVWMYKCAGDFKSCDGKGKGWFKIDQQGLTAPPLTSNNWGTAVVYSKLAWTSTIPKSLAPGNYLIRHELLALHQSNTPQFYPECAQISVTGSGTQVPSGAFLTSIPGYATASDPGVLVDIYSSKATTYTCPGPAVWTGDGAAATHAKRFEA</sequence>
<keyword evidence="10" id="KW-1185">Reference proteome</keyword>
<dbReference type="GO" id="GO:0005576">
    <property type="term" value="C:extracellular region"/>
    <property type="evidence" value="ECO:0007669"/>
    <property type="project" value="UniProtKB-SubCell"/>
</dbReference>
<evidence type="ECO:0000256" key="4">
    <source>
        <dbReference type="ARBA" id="ARBA00023157"/>
    </source>
</evidence>
<dbReference type="EC" id="1.14.99.56" evidence="6"/>
<dbReference type="Proteomes" id="UP000184330">
    <property type="component" value="Unassembled WGS sequence"/>
</dbReference>
<protein>
    <recommendedName>
        <fullName evidence="6">AA9 family lytic polysaccharide monooxygenase</fullName>
        <ecNumber evidence="6">1.14.99.56</ecNumber>
    </recommendedName>
    <alternativeName>
        <fullName evidence="6">Endo-beta-1,4-glucanase</fullName>
    </alternativeName>
    <alternativeName>
        <fullName evidence="6">Glycosyl hydrolase 61 family protein</fullName>
    </alternativeName>
</protein>
<keyword evidence="6" id="KW-0624">Polysaccharide degradation</keyword>
<dbReference type="OrthoDB" id="4849160at2759"/>
<evidence type="ECO:0000256" key="2">
    <source>
        <dbReference type="ARBA" id="ARBA00004613"/>
    </source>
</evidence>
<comment type="subcellular location">
    <subcellularLocation>
        <location evidence="2 6">Secreted</location>
    </subcellularLocation>
</comment>
<keyword evidence="6" id="KW-0119">Carbohydrate metabolism</keyword>
<dbReference type="InterPro" id="IPR049892">
    <property type="entry name" value="AA9"/>
</dbReference>
<comment type="function">
    <text evidence="6">Lytic polysaccharide monooxygenase (LMPO) that depolymerizes crystalline and amorphous polysaccharides via the oxidation of scissile alpha- or beta-(1-4)-glycosidic bonds, yielding C1 and/or C4 oxidation products. Catalysis by LPMOs requires the reduction of the active-site copper from Cu(II) to Cu(I) by a reducing agent and H(2)O(2) or O(2) as a cosubstrate.</text>
</comment>